<feature type="compositionally biased region" description="Basic and acidic residues" evidence="9">
    <location>
        <begin position="218"/>
        <end position="229"/>
    </location>
</feature>
<dbReference type="PANTHER" id="PTHR10607">
    <property type="entry name" value="OSTEOPONTIN"/>
    <property type="match status" value="1"/>
</dbReference>
<evidence type="ECO:0000256" key="2">
    <source>
        <dbReference type="ARBA" id="ARBA00007517"/>
    </source>
</evidence>
<protein>
    <recommendedName>
        <fullName evidence="12">Osteopontin</fullName>
    </recommendedName>
</protein>
<evidence type="ECO:0000256" key="6">
    <source>
        <dbReference type="ARBA" id="ARBA00022889"/>
    </source>
</evidence>
<organism evidence="10 11">
    <name type="scientific">Rangifer tarandus platyrhynchus</name>
    <name type="common">Svalbard reindeer</name>
    <dbReference type="NCBI Taxonomy" id="3082113"/>
    <lineage>
        <taxon>Eukaryota</taxon>
        <taxon>Metazoa</taxon>
        <taxon>Chordata</taxon>
        <taxon>Craniata</taxon>
        <taxon>Vertebrata</taxon>
        <taxon>Euteleostomi</taxon>
        <taxon>Mammalia</taxon>
        <taxon>Eutheria</taxon>
        <taxon>Laurasiatheria</taxon>
        <taxon>Artiodactyla</taxon>
        <taxon>Ruminantia</taxon>
        <taxon>Pecora</taxon>
        <taxon>Cervidae</taxon>
        <taxon>Odocoileinae</taxon>
        <taxon>Rangifer</taxon>
    </lineage>
</organism>
<feature type="region of interest" description="Disordered" evidence="9">
    <location>
        <begin position="152"/>
        <end position="387"/>
    </location>
</feature>
<dbReference type="Proteomes" id="UP001176941">
    <property type="component" value="Chromosome 17"/>
</dbReference>
<reference evidence="10" key="1">
    <citation type="submission" date="2023-04" db="EMBL/GenBank/DDBJ databases">
        <authorList>
            <consortium name="ELIXIR-Norway"/>
        </authorList>
    </citation>
    <scope>NUCLEOTIDE SEQUENCE [LARGE SCALE GENOMIC DNA]</scope>
</reference>
<evidence type="ECO:0000313" key="11">
    <source>
        <dbReference type="Proteomes" id="UP001176941"/>
    </source>
</evidence>
<evidence type="ECO:0000256" key="1">
    <source>
        <dbReference type="ARBA" id="ARBA00004613"/>
    </source>
</evidence>
<dbReference type="PRINTS" id="PR00216">
    <property type="entry name" value="OSTEOPONTIN"/>
</dbReference>
<proteinExistence type="inferred from homology"/>
<keyword evidence="11" id="KW-1185">Reference proteome</keyword>
<evidence type="ECO:0000256" key="5">
    <source>
        <dbReference type="ARBA" id="ARBA00022729"/>
    </source>
</evidence>
<sequence>MFGVHYNNDNVSLHVCGWQDFTPDGAQSEPSDAIPRFQETNMNTMNGIESKPMAFGTGGEHLEQPLNSARSWLSAAERAGQEGSSEHCISITGTGLFSADQGKIITMRIAVICCCLLGIASALPVKQTNSGSSEEKQLNNKYPDAVATWLKPDPSQKQTFLTPQNSVSSEETDDNKQNTLPSKSNESPEQTDDLDDDDDENSQDVTSNDSDDTDNTDDSDHSNESHHSDESDEADFPTDIPTTAVSTPPIPTENTNDGRGDSVAYGLKSKSKKFRRSSIQSPDATEEDFPSHVESEEMHDAPKKTSQLNDHSKETNSSELSKELKPKAKDESNKHSDVIESQENSKVSQEFHSLEDKLDLDHKSEEENKHLKIRISHELDSTSSEVN</sequence>
<evidence type="ECO:0000256" key="9">
    <source>
        <dbReference type="SAM" id="MobiDB-lite"/>
    </source>
</evidence>
<keyword evidence="4" id="KW-0597">Phosphoprotein</keyword>
<feature type="compositionally biased region" description="Basic and acidic residues" evidence="9">
    <location>
        <begin position="310"/>
        <end position="338"/>
    </location>
</feature>
<evidence type="ECO:0000256" key="4">
    <source>
        <dbReference type="ARBA" id="ARBA00022553"/>
    </source>
</evidence>
<keyword evidence="7" id="KW-0730">Sialic acid</keyword>
<feature type="compositionally biased region" description="Basic and acidic residues" evidence="9">
    <location>
        <begin position="352"/>
        <end position="380"/>
    </location>
</feature>
<dbReference type="PROSITE" id="PS00884">
    <property type="entry name" value="OSTEOPONTIN"/>
    <property type="match status" value="1"/>
</dbReference>
<keyword evidence="8" id="KW-0325">Glycoprotein</keyword>
<dbReference type="PANTHER" id="PTHR10607:SF1">
    <property type="entry name" value="OSTEOPONTIN"/>
    <property type="match status" value="1"/>
</dbReference>
<feature type="compositionally biased region" description="Polar residues" evidence="9">
    <location>
        <begin position="177"/>
        <end position="188"/>
    </location>
</feature>
<feature type="compositionally biased region" description="Polar residues" evidence="9">
    <location>
        <begin position="240"/>
        <end position="257"/>
    </location>
</feature>
<feature type="compositionally biased region" description="Acidic residues" evidence="9">
    <location>
        <begin position="189"/>
        <end position="202"/>
    </location>
</feature>
<dbReference type="SMART" id="SM00017">
    <property type="entry name" value="OSTEO"/>
    <property type="match status" value="1"/>
</dbReference>
<evidence type="ECO:0000256" key="3">
    <source>
        <dbReference type="ARBA" id="ARBA00022525"/>
    </source>
</evidence>
<evidence type="ECO:0000313" key="10">
    <source>
        <dbReference type="EMBL" id="CAI9158527.1"/>
    </source>
</evidence>
<evidence type="ECO:0000256" key="7">
    <source>
        <dbReference type="ARBA" id="ARBA00022981"/>
    </source>
</evidence>
<dbReference type="EMBL" id="OX459953">
    <property type="protein sequence ID" value="CAI9158527.1"/>
    <property type="molecule type" value="Genomic_DNA"/>
</dbReference>
<gene>
    <name evidence="10" type="ORF">MRATA1EN1_LOCUS7489</name>
</gene>
<comment type="similarity">
    <text evidence="2">Belongs to the osteopontin family.</text>
</comment>
<accession>A0ABN8YAE6</accession>
<keyword evidence="3" id="KW-0964">Secreted</keyword>
<feature type="compositionally biased region" description="Polar residues" evidence="9">
    <location>
        <begin position="339"/>
        <end position="351"/>
    </location>
</feature>
<name>A0ABN8YAE6_RANTA</name>
<dbReference type="InterPro" id="IPR019841">
    <property type="entry name" value="Osteopontin_CS"/>
</dbReference>
<evidence type="ECO:0000256" key="8">
    <source>
        <dbReference type="ARBA" id="ARBA00023180"/>
    </source>
</evidence>
<feature type="compositionally biased region" description="Basic and acidic residues" evidence="9">
    <location>
        <begin position="289"/>
        <end position="303"/>
    </location>
</feature>
<comment type="subcellular location">
    <subcellularLocation>
        <location evidence="1">Secreted</location>
    </subcellularLocation>
</comment>
<evidence type="ECO:0008006" key="12">
    <source>
        <dbReference type="Google" id="ProtNLM"/>
    </source>
</evidence>
<dbReference type="InterPro" id="IPR002038">
    <property type="entry name" value="Osteopontin"/>
</dbReference>
<feature type="compositionally biased region" description="Polar residues" evidence="9">
    <location>
        <begin position="155"/>
        <end position="169"/>
    </location>
</feature>
<keyword evidence="5" id="KW-0732">Signal</keyword>
<keyword evidence="6" id="KW-0130">Cell adhesion</keyword>
<dbReference type="Pfam" id="PF00865">
    <property type="entry name" value="Osteopontin"/>
    <property type="match status" value="2"/>
</dbReference>